<sequence>MTVPFRSIMADELSEEEDSNLARQYNEAALLKSMYEDDFFLLSASGQPVECIIRLWSGNKKTRFPAELSHLDLHVKCPEDYPIVPPDFQIKNLHKIAAKDVTLLRQELIDSIDSLKGEVLIYELTLHCQKFVRDYSTSETLSFYESMMSRNRDLANLRAKELQKIQEDEKRKRRELANSIQNKERTLRAALRRKSKSEEEDDICLVDTVPYPPPARDEETVVLSEEGLSESLYTPWKLLKEKEKDGSSRLKTDFEIIEKLGSGAFGQVFKVMNKLDGCYYAIKKIILNCSNKRAHREITREIKLLSRLNHENVVRYYNSWVEFDEGQEEICANSVIEIDDGEIDDAEIDEAEIDDVEWSEPMQVEEEGDDSFIVFRDDQEGEPGEPGSREAGLEEIPFSQLPTRRRPTPEELTVRLSQFVPSAKSYYMCIQMELCDNSTLKNAIDEDHLYKDRERAWRLFREIVEGLCHIHDQKIMHRDLKPPNIFLDRNDQVKIGDFGLAKASRSHKSVPAIDLDNASADTVVQPEDALSQEAQSHTGYIGTALYKAPELNRIRSSKRYNEKVDVYSLGIIFFEMSCPPFPTGSEKVRTIMRLGKPDIAFPKEFPFGPKSNEYKLIKSMLNHNVDERPFARDILATECVASLKRGEGEVMAMIQRTLSNPQSKDYKYLIASCINQTTPAAFEATYDMSTFRQGRLITVLSTATELLRDIFRRYGAVSFAPPLLTPGPAPSNGVTVMTSVGGIVHATPDLQAPFARYVVQNPTVTNFRRYTIEKVYQEMPVGIHPKETIECAYDIVSTSRGVLMPDLELLVVVRDIVRAFPLLRNPVLYLNHSDLIKMVLDICVASSPTSLSDTTFQQELIQLLSENPSKTALRNYLTRYYMSEACISMMLSWVDLKESSPQDILSQFSNVLEQEEQIGLCSSVIRQLNCLTKEIKSLSIDCPVIIKPSLVANPSRYSGLMFQLFCDNDKPKRGSTQEKTVVLTGGQYDGFLRELQMKIPSKDASKPLRCASGFVLYLESLANLMMPGFNDITLVADAVFCVLGTSSAAMTKDHVSLIKELWTTTIRIYFVDSVKTMDEAQNICKQVGANVLLIVKENDPSFVRLRTVGRDGKTAEKKLPLNEVAEYLTLKLFKHQDTVTIAKPIQSSEMFYITIFGNEKMGNVKIYQNQIRERLASVALKFSPDTRIEVLAFPTKGLDLINFLGSTIEFDDPMVVVDSACKKFPNMKKMIQQAAKHINDVKTAGSQYVILLYSLVENMYRVIL</sequence>
<feature type="domain" description="Protein kinase" evidence="13">
    <location>
        <begin position="254"/>
        <end position="640"/>
    </location>
</feature>
<dbReference type="Gene3D" id="3.30.930.10">
    <property type="entry name" value="Bira Bifunctional Protein, Domain 2"/>
    <property type="match status" value="1"/>
</dbReference>
<feature type="domain" description="RWD" evidence="14">
    <location>
        <begin position="26"/>
        <end position="135"/>
    </location>
</feature>
<dbReference type="CDD" id="cd23823">
    <property type="entry name" value="RWD_GCN2"/>
    <property type="match status" value="1"/>
</dbReference>
<keyword evidence="2" id="KW-0723">Serine/threonine-protein kinase</keyword>
<evidence type="ECO:0000256" key="2">
    <source>
        <dbReference type="ARBA" id="ARBA00022527"/>
    </source>
</evidence>
<dbReference type="Proteomes" id="UP001307889">
    <property type="component" value="Chromosome 2"/>
</dbReference>
<name>A0ABN7ADD9_9HEMI</name>
<evidence type="ECO:0000313" key="15">
    <source>
        <dbReference type="EMBL" id="BES90312.1"/>
    </source>
</evidence>
<evidence type="ECO:0000256" key="5">
    <source>
        <dbReference type="ARBA" id="ARBA00022777"/>
    </source>
</evidence>
<gene>
    <name evidence="15" type="ORF">NTJ_03120</name>
</gene>
<evidence type="ECO:0000259" key="14">
    <source>
        <dbReference type="PROSITE" id="PS50908"/>
    </source>
</evidence>
<feature type="coiled-coil region" evidence="11">
    <location>
        <begin position="159"/>
        <end position="200"/>
    </location>
</feature>
<dbReference type="PROSITE" id="PS00107">
    <property type="entry name" value="PROTEIN_KINASE_ATP"/>
    <property type="match status" value="1"/>
</dbReference>
<feature type="binding site" evidence="10">
    <location>
        <position position="284"/>
    </location>
    <ligand>
        <name>ATP</name>
        <dbReference type="ChEBI" id="CHEBI:30616"/>
    </ligand>
</feature>
<dbReference type="PANTHER" id="PTHR11042:SF136">
    <property type="entry name" value="EIF-2-ALPHA KINASE GCN2"/>
    <property type="match status" value="1"/>
</dbReference>
<dbReference type="InterPro" id="IPR000719">
    <property type="entry name" value="Prot_kinase_dom"/>
</dbReference>
<dbReference type="Gene3D" id="3.10.110.10">
    <property type="entry name" value="Ubiquitin Conjugating Enzyme"/>
    <property type="match status" value="1"/>
</dbReference>
<protein>
    <recommendedName>
        <fullName evidence="1">non-specific serine/threonine protein kinase</fullName>
        <ecNumber evidence="1">2.7.11.1</ecNumber>
    </recommendedName>
</protein>
<evidence type="ECO:0000256" key="9">
    <source>
        <dbReference type="ARBA" id="ARBA00048679"/>
    </source>
</evidence>
<dbReference type="Pfam" id="PF00069">
    <property type="entry name" value="Pkinase"/>
    <property type="match status" value="2"/>
</dbReference>
<evidence type="ECO:0000256" key="4">
    <source>
        <dbReference type="ARBA" id="ARBA00022741"/>
    </source>
</evidence>
<evidence type="ECO:0000259" key="13">
    <source>
        <dbReference type="PROSITE" id="PS50011"/>
    </source>
</evidence>
<evidence type="ECO:0000256" key="1">
    <source>
        <dbReference type="ARBA" id="ARBA00012513"/>
    </source>
</evidence>
<dbReference type="InterPro" id="IPR011009">
    <property type="entry name" value="Kinase-like_dom_sf"/>
</dbReference>
<proteinExistence type="inferred from homology"/>
<dbReference type="EMBL" id="AP028910">
    <property type="protein sequence ID" value="BES90312.1"/>
    <property type="molecule type" value="Genomic_DNA"/>
</dbReference>
<dbReference type="CDD" id="cd14046">
    <property type="entry name" value="STKc_EIF2AK4_GCN2_rpt2"/>
    <property type="match status" value="1"/>
</dbReference>
<comment type="catalytic activity">
    <reaction evidence="9">
        <text>L-seryl-[protein] + ATP = O-phospho-L-seryl-[protein] + ADP + H(+)</text>
        <dbReference type="Rhea" id="RHEA:17989"/>
        <dbReference type="Rhea" id="RHEA-COMP:9863"/>
        <dbReference type="Rhea" id="RHEA-COMP:11604"/>
        <dbReference type="ChEBI" id="CHEBI:15378"/>
        <dbReference type="ChEBI" id="CHEBI:29999"/>
        <dbReference type="ChEBI" id="CHEBI:30616"/>
        <dbReference type="ChEBI" id="CHEBI:83421"/>
        <dbReference type="ChEBI" id="CHEBI:456216"/>
        <dbReference type="EC" id="2.7.11.1"/>
    </reaction>
</comment>
<keyword evidence="5 15" id="KW-0418">Kinase</keyword>
<keyword evidence="15" id="KW-0648">Protein biosynthesis</keyword>
<dbReference type="SUPFAM" id="SSF55681">
    <property type="entry name" value="Class II aaRS and biotin synthetases"/>
    <property type="match status" value="1"/>
</dbReference>
<dbReference type="Gene3D" id="3.30.200.20">
    <property type="entry name" value="Phosphorylase Kinase, domain 1"/>
    <property type="match status" value="1"/>
</dbReference>
<evidence type="ECO:0000256" key="8">
    <source>
        <dbReference type="ARBA" id="ARBA00047899"/>
    </source>
</evidence>
<evidence type="ECO:0000256" key="3">
    <source>
        <dbReference type="ARBA" id="ARBA00022679"/>
    </source>
</evidence>
<dbReference type="SUPFAM" id="SSF56112">
    <property type="entry name" value="Protein kinase-like (PK-like)"/>
    <property type="match status" value="1"/>
</dbReference>
<evidence type="ECO:0000256" key="11">
    <source>
        <dbReference type="SAM" id="Coils"/>
    </source>
</evidence>
<keyword evidence="15" id="KW-0396">Initiation factor</keyword>
<dbReference type="Gene3D" id="1.10.510.10">
    <property type="entry name" value="Transferase(Phosphotransferase) domain 1"/>
    <property type="match status" value="1"/>
</dbReference>
<dbReference type="InterPro" id="IPR008271">
    <property type="entry name" value="Ser/Thr_kinase_AS"/>
</dbReference>
<reference evidence="15 16" key="1">
    <citation type="submission" date="2023-09" db="EMBL/GenBank/DDBJ databases">
        <title>Nesidiocoris tenuis whole genome shotgun sequence.</title>
        <authorList>
            <person name="Shibata T."/>
            <person name="Shimoda M."/>
            <person name="Kobayashi T."/>
            <person name="Uehara T."/>
        </authorList>
    </citation>
    <scope>NUCLEOTIDE SEQUENCE [LARGE SCALE GENOMIC DNA]</scope>
    <source>
        <strain evidence="15 16">Japan</strain>
    </source>
</reference>
<dbReference type="PANTHER" id="PTHR11042">
    <property type="entry name" value="EUKARYOTIC TRANSLATION INITIATION FACTOR 2-ALPHA KINASE EIF2-ALPHA KINASE -RELATED"/>
    <property type="match status" value="1"/>
</dbReference>
<dbReference type="InterPro" id="IPR045864">
    <property type="entry name" value="aa-tRNA-synth_II/BPL/LPL"/>
</dbReference>
<dbReference type="SMART" id="SM00591">
    <property type="entry name" value="RWD"/>
    <property type="match status" value="1"/>
</dbReference>
<dbReference type="InterPro" id="IPR016135">
    <property type="entry name" value="UBQ-conjugating_enzyme/RWD"/>
</dbReference>
<keyword evidence="4 10" id="KW-0547">Nucleotide-binding</keyword>
<dbReference type="InterPro" id="IPR017441">
    <property type="entry name" value="Protein_kinase_ATP_BS"/>
</dbReference>
<dbReference type="PROSITE" id="PS00108">
    <property type="entry name" value="PROTEIN_KINASE_ST"/>
    <property type="match status" value="1"/>
</dbReference>
<dbReference type="Pfam" id="PF05773">
    <property type="entry name" value="RWD"/>
    <property type="match status" value="1"/>
</dbReference>
<dbReference type="PROSITE" id="PS50011">
    <property type="entry name" value="PROTEIN_KINASE_DOM"/>
    <property type="match status" value="1"/>
</dbReference>
<dbReference type="EC" id="2.7.11.1" evidence="1"/>
<comment type="similarity">
    <text evidence="7">Belongs to the protein kinase superfamily. Ser/Thr protein kinase family. GCN2 subfamily.</text>
</comment>
<accession>A0ABN7ADD9</accession>
<evidence type="ECO:0000256" key="10">
    <source>
        <dbReference type="PROSITE-ProRule" id="PRU10141"/>
    </source>
</evidence>
<keyword evidence="16" id="KW-1185">Reference proteome</keyword>
<dbReference type="PROSITE" id="PS50908">
    <property type="entry name" value="RWD"/>
    <property type="match status" value="1"/>
</dbReference>
<evidence type="ECO:0000256" key="7">
    <source>
        <dbReference type="ARBA" id="ARBA00037982"/>
    </source>
</evidence>
<evidence type="ECO:0000256" key="12">
    <source>
        <dbReference type="SAM" id="MobiDB-lite"/>
    </source>
</evidence>
<keyword evidence="11" id="KW-0175">Coiled coil</keyword>
<organism evidence="15 16">
    <name type="scientific">Nesidiocoris tenuis</name>
    <dbReference type="NCBI Taxonomy" id="355587"/>
    <lineage>
        <taxon>Eukaryota</taxon>
        <taxon>Metazoa</taxon>
        <taxon>Ecdysozoa</taxon>
        <taxon>Arthropoda</taxon>
        <taxon>Hexapoda</taxon>
        <taxon>Insecta</taxon>
        <taxon>Pterygota</taxon>
        <taxon>Neoptera</taxon>
        <taxon>Paraneoptera</taxon>
        <taxon>Hemiptera</taxon>
        <taxon>Heteroptera</taxon>
        <taxon>Panheteroptera</taxon>
        <taxon>Cimicomorpha</taxon>
        <taxon>Miridae</taxon>
        <taxon>Dicyphina</taxon>
        <taxon>Nesidiocoris</taxon>
    </lineage>
</organism>
<comment type="catalytic activity">
    <reaction evidence="8">
        <text>L-threonyl-[protein] + ATP = O-phospho-L-threonyl-[protein] + ADP + H(+)</text>
        <dbReference type="Rhea" id="RHEA:46608"/>
        <dbReference type="Rhea" id="RHEA-COMP:11060"/>
        <dbReference type="Rhea" id="RHEA-COMP:11605"/>
        <dbReference type="ChEBI" id="CHEBI:15378"/>
        <dbReference type="ChEBI" id="CHEBI:30013"/>
        <dbReference type="ChEBI" id="CHEBI:30616"/>
        <dbReference type="ChEBI" id="CHEBI:61977"/>
        <dbReference type="ChEBI" id="CHEBI:456216"/>
        <dbReference type="EC" id="2.7.11.1"/>
    </reaction>
</comment>
<dbReference type="SMART" id="SM00220">
    <property type="entry name" value="S_TKc"/>
    <property type="match status" value="1"/>
</dbReference>
<evidence type="ECO:0000313" key="16">
    <source>
        <dbReference type="Proteomes" id="UP001307889"/>
    </source>
</evidence>
<evidence type="ECO:0000256" key="6">
    <source>
        <dbReference type="ARBA" id="ARBA00022840"/>
    </source>
</evidence>
<dbReference type="InterPro" id="IPR006575">
    <property type="entry name" value="RWD_dom"/>
</dbReference>
<feature type="region of interest" description="Disordered" evidence="12">
    <location>
        <begin position="376"/>
        <end position="404"/>
    </location>
</feature>
<dbReference type="GO" id="GO:0003743">
    <property type="term" value="F:translation initiation factor activity"/>
    <property type="evidence" value="ECO:0007669"/>
    <property type="project" value="UniProtKB-KW"/>
</dbReference>
<dbReference type="GO" id="GO:0016301">
    <property type="term" value="F:kinase activity"/>
    <property type="evidence" value="ECO:0007669"/>
    <property type="project" value="UniProtKB-KW"/>
</dbReference>
<dbReference type="InterPro" id="IPR050339">
    <property type="entry name" value="CC_SR_Kinase"/>
</dbReference>
<dbReference type="SUPFAM" id="SSF54495">
    <property type="entry name" value="UBC-like"/>
    <property type="match status" value="1"/>
</dbReference>
<keyword evidence="3" id="KW-0808">Transferase</keyword>
<keyword evidence="6 10" id="KW-0067">ATP-binding</keyword>